<evidence type="ECO:0000256" key="4">
    <source>
        <dbReference type="ARBA" id="ARBA00022840"/>
    </source>
</evidence>
<keyword evidence="2 7" id="KW-0436">Ligase</keyword>
<gene>
    <name evidence="7" type="primary">gatA</name>
    <name evidence="9" type="ORF">UR96_C0029G0017</name>
</gene>
<dbReference type="GO" id="GO:0006412">
    <property type="term" value="P:translation"/>
    <property type="evidence" value="ECO:0007669"/>
    <property type="project" value="UniProtKB-UniRule"/>
</dbReference>
<dbReference type="SUPFAM" id="SSF75304">
    <property type="entry name" value="Amidase signature (AS) enzymes"/>
    <property type="match status" value="1"/>
</dbReference>
<dbReference type="InterPro" id="IPR000120">
    <property type="entry name" value="Amidase"/>
</dbReference>
<dbReference type="GO" id="GO:0030956">
    <property type="term" value="C:glutamyl-tRNA(Gln) amidotransferase complex"/>
    <property type="evidence" value="ECO:0007669"/>
    <property type="project" value="InterPro"/>
</dbReference>
<keyword evidence="9" id="KW-0808">Transferase</keyword>
<dbReference type="PANTHER" id="PTHR11895:SF151">
    <property type="entry name" value="GLUTAMYL-TRNA(GLN) AMIDOTRANSFERASE SUBUNIT A"/>
    <property type="match status" value="1"/>
</dbReference>
<feature type="active site" description="Charge relay system" evidence="7">
    <location>
        <position position="151"/>
    </location>
</feature>
<reference evidence="9 10" key="1">
    <citation type="journal article" date="2015" name="Nature">
        <title>rRNA introns, odd ribosomes, and small enigmatic genomes across a large radiation of phyla.</title>
        <authorList>
            <person name="Brown C.T."/>
            <person name="Hug L.A."/>
            <person name="Thomas B.C."/>
            <person name="Sharon I."/>
            <person name="Castelle C.J."/>
            <person name="Singh A."/>
            <person name="Wilkins M.J."/>
            <person name="Williams K.H."/>
            <person name="Banfield J.F."/>
        </authorList>
    </citation>
    <scope>NUCLEOTIDE SEQUENCE [LARGE SCALE GENOMIC DNA]</scope>
</reference>
<keyword evidence="5 7" id="KW-0648">Protein biosynthesis</keyword>
<evidence type="ECO:0000256" key="2">
    <source>
        <dbReference type="ARBA" id="ARBA00022598"/>
    </source>
</evidence>
<keyword evidence="4 7" id="KW-0067">ATP-binding</keyword>
<dbReference type="PROSITE" id="PS00571">
    <property type="entry name" value="AMIDASES"/>
    <property type="match status" value="1"/>
</dbReference>
<organism evidence="9 10">
    <name type="scientific">candidate division WS6 bacterium GW2011_GWC1_36_11</name>
    <dbReference type="NCBI Taxonomy" id="1619090"/>
    <lineage>
        <taxon>Bacteria</taxon>
        <taxon>Candidatus Dojkabacteria</taxon>
    </lineage>
</organism>
<dbReference type="PANTHER" id="PTHR11895">
    <property type="entry name" value="TRANSAMIDASE"/>
    <property type="match status" value="1"/>
</dbReference>
<feature type="active site" description="Charge relay system" evidence="7">
    <location>
        <position position="76"/>
    </location>
</feature>
<proteinExistence type="inferred from homology"/>
<feature type="active site" description="Acyl-ester intermediate" evidence="7">
    <location>
        <position position="175"/>
    </location>
</feature>
<dbReference type="GO" id="GO:0016740">
    <property type="term" value="F:transferase activity"/>
    <property type="evidence" value="ECO:0007669"/>
    <property type="project" value="UniProtKB-KW"/>
</dbReference>
<evidence type="ECO:0000256" key="6">
    <source>
        <dbReference type="ARBA" id="ARBA00047407"/>
    </source>
</evidence>
<evidence type="ECO:0000256" key="5">
    <source>
        <dbReference type="ARBA" id="ARBA00022917"/>
    </source>
</evidence>
<feature type="domain" description="Amidase" evidence="8">
    <location>
        <begin position="22"/>
        <end position="463"/>
    </location>
</feature>
<comment type="subunit">
    <text evidence="7">Heterotrimer of A, B and C subunits.</text>
</comment>
<dbReference type="EMBL" id="LBRE01000029">
    <property type="protein sequence ID" value="KKP91683.1"/>
    <property type="molecule type" value="Genomic_DNA"/>
</dbReference>
<dbReference type="InterPro" id="IPR023631">
    <property type="entry name" value="Amidase_dom"/>
</dbReference>
<evidence type="ECO:0000313" key="9">
    <source>
        <dbReference type="EMBL" id="KKP91683.1"/>
    </source>
</evidence>
<evidence type="ECO:0000259" key="8">
    <source>
        <dbReference type="Pfam" id="PF01425"/>
    </source>
</evidence>
<dbReference type="Pfam" id="PF01425">
    <property type="entry name" value="Amidase"/>
    <property type="match status" value="1"/>
</dbReference>
<comment type="function">
    <text evidence="7">Allows the formation of correctly charged Gln-tRNA(Gln) through the transamidation of misacylated Glu-tRNA(Gln) in organisms which lack glutaminyl-tRNA synthetase. The reaction takes place in the presence of glutamine and ATP through an activated gamma-phospho-Glu-tRNA(Gln).</text>
</comment>
<dbReference type="AlphaFoldDB" id="A0A0G0DE24"/>
<keyword evidence="3 7" id="KW-0547">Nucleotide-binding</keyword>
<comment type="caution">
    <text evidence="9">The sequence shown here is derived from an EMBL/GenBank/DDBJ whole genome shotgun (WGS) entry which is preliminary data.</text>
</comment>
<dbReference type="Proteomes" id="UP000034140">
    <property type="component" value="Unassembled WGS sequence"/>
</dbReference>
<protein>
    <recommendedName>
        <fullName evidence="7">Glutamyl-tRNA(Gln) amidotransferase subunit A</fullName>
        <shortName evidence="7">Glu-ADT subunit A</shortName>
        <ecNumber evidence="7">6.3.5.7</ecNumber>
    </recommendedName>
</protein>
<dbReference type="NCBIfam" id="TIGR00132">
    <property type="entry name" value="gatA"/>
    <property type="match status" value="1"/>
</dbReference>
<evidence type="ECO:0000313" key="10">
    <source>
        <dbReference type="Proteomes" id="UP000034140"/>
    </source>
</evidence>
<dbReference type="GO" id="GO:0005524">
    <property type="term" value="F:ATP binding"/>
    <property type="evidence" value="ECO:0007669"/>
    <property type="project" value="UniProtKB-KW"/>
</dbReference>
<dbReference type="InterPro" id="IPR036928">
    <property type="entry name" value="AS_sf"/>
</dbReference>
<dbReference type="InterPro" id="IPR004412">
    <property type="entry name" value="GatA"/>
</dbReference>
<evidence type="ECO:0000256" key="3">
    <source>
        <dbReference type="ARBA" id="ARBA00022741"/>
    </source>
</evidence>
<dbReference type="Gene3D" id="3.90.1300.10">
    <property type="entry name" value="Amidase signature (AS) domain"/>
    <property type="match status" value="1"/>
</dbReference>
<dbReference type="InterPro" id="IPR020556">
    <property type="entry name" value="Amidase_CS"/>
</dbReference>
<evidence type="ECO:0000256" key="1">
    <source>
        <dbReference type="ARBA" id="ARBA00008069"/>
    </source>
</evidence>
<comment type="catalytic activity">
    <reaction evidence="6 7">
        <text>L-glutamyl-tRNA(Gln) + L-glutamine + ATP + H2O = L-glutaminyl-tRNA(Gln) + L-glutamate + ADP + phosphate + H(+)</text>
        <dbReference type="Rhea" id="RHEA:17521"/>
        <dbReference type="Rhea" id="RHEA-COMP:9681"/>
        <dbReference type="Rhea" id="RHEA-COMP:9684"/>
        <dbReference type="ChEBI" id="CHEBI:15377"/>
        <dbReference type="ChEBI" id="CHEBI:15378"/>
        <dbReference type="ChEBI" id="CHEBI:29985"/>
        <dbReference type="ChEBI" id="CHEBI:30616"/>
        <dbReference type="ChEBI" id="CHEBI:43474"/>
        <dbReference type="ChEBI" id="CHEBI:58359"/>
        <dbReference type="ChEBI" id="CHEBI:78520"/>
        <dbReference type="ChEBI" id="CHEBI:78521"/>
        <dbReference type="ChEBI" id="CHEBI:456216"/>
        <dbReference type="EC" id="6.3.5.7"/>
    </reaction>
</comment>
<sequence length="480" mass="52361">MENLSITELREKLLAKNISAKEVTNYYLQRISKLDEELNAFITVDAENALKKAEDFDNNFETLKDKKLAGIPIAVKDVFSTKDILTTCASHILDGYTPVYESTVTKRILNEEAIILGKTNLDQFCHGSSTITSYYGPTRNPWNKETLPGGSSGGSATAIAADLCTGSLGTETAGSIRLPSSWCGTVGLKPTYGRVPRYGVLAMGSSLDCPGPIVKTVKDAAYMLGIIAGYDPHDFTSSKLPIQDYLAQLDVNKIKGMRLALPKEYLDLDIEEGVRKNFENSVNILRNLGAIVEEVNIMDPKYGIAVYTITCRSEVSSNLARYDGTRYGLEGSKNENVKIFYESTRGEGFGEEAKRRIMTGTFSLSAGYADEYFRKSEQVRQLIREDLENVLGKYDAIVAPTTPSVALRDKDADNPLFGEIADVLAEGSSEVGLPGLTVPSGLSNGMPTGIQFIGKHFDEQTLLHLGQGVEDGVGRLILNL</sequence>
<dbReference type="GO" id="GO:0050567">
    <property type="term" value="F:glutaminyl-tRNA synthase (glutamine-hydrolyzing) activity"/>
    <property type="evidence" value="ECO:0007669"/>
    <property type="project" value="UniProtKB-UniRule"/>
</dbReference>
<evidence type="ECO:0000256" key="7">
    <source>
        <dbReference type="HAMAP-Rule" id="MF_00120"/>
    </source>
</evidence>
<comment type="similarity">
    <text evidence="1 7">Belongs to the amidase family. GatA subfamily.</text>
</comment>
<accession>A0A0G0DE24</accession>
<name>A0A0G0DE24_9BACT</name>
<dbReference type="PATRIC" id="fig|1619090.3.peg.589"/>
<dbReference type="EC" id="6.3.5.7" evidence="7"/>
<dbReference type="HAMAP" id="MF_00120">
    <property type="entry name" value="GatA"/>
    <property type="match status" value="1"/>
</dbReference>